<dbReference type="AlphaFoldDB" id="A0A4P6LZG3"/>
<evidence type="ECO:0000313" key="2">
    <source>
        <dbReference type="EMBL" id="QBE97586.1"/>
    </source>
</evidence>
<dbReference type="InterPro" id="IPR000182">
    <property type="entry name" value="GNAT_dom"/>
</dbReference>
<dbReference type="EMBL" id="CP035945">
    <property type="protein sequence ID" value="QBE97586.1"/>
    <property type="molecule type" value="Genomic_DNA"/>
</dbReference>
<dbReference type="Gene3D" id="3.40.630.30">
    <property type="match status" value="1"/>
</dbReference>
<dbReference type="PANTHER" id="PTHR42791">
    <property type="entry name" value="GNAT FAMILY ACETYLTRANSFERASE"/>
    <property type="match status" value="1"/>
</dbReference>
<evidence type="ECO:0000259" key="1">
    <source>
        <dbReference type="PROSITE" id="PS51186"/>
    </source>
</evidence>
<dbReference type="Pfam" id="PF13508">
    <property type="entry name" value="Acetyltransf_7"/>
    <property type="match status" value="1"/>
</dbReference>
<dbReference type="RefSeq" id="WP_130181303.1">
    <property type="nucleotide sequence ID" value="NZ_CP035945.1"/>
</dbReference>
<dbReference type="KEGG" id="bpro:PMF13cell1_03149"/>
<dbReference type="PROSITE" id="PS51186">
    <property type="entry name" value="GNAT"/>
    <property type="match status" value="1"/>
</dbReference>
<dbReference type="Proteomes" id="UP000289794">
    <property type="component" value="Chromosome"/>
</dbReference>
<dbReference type="SUPFAM" id="SSF55729">
    <property type="entry name" value="Acyl-CoA N-acyltransferases (Nat)"/>
    <property type="match status" value="1"/>
</dbReference>
<reference evidence="2 3" key="1">
    <citation type="submission" date="2019-01" db="EMBL/GenBank/DDBJ databases">
        <title>PMF-metabolizing Aryl O-demethylase.</title>
        <authorList>
            <person name="Kim M."/>
        </authorList>
    </citation>
    <scope>NUCLEOTIDE SEQUENCE [LARGE SCALE GENOMIC DNA]</scope>
    <source>
        <strain evidence="2 3">PMF1</strain>
    </source>
</reference>
<organism evidence="2 3">
    <name type="scientific">Blautia producta</name>
    <dbReference type="NCBI Taxonomy" id="33035"/>
    <lineage>
        <taxon>Bacteria</taxon>
        <taxon>Bacillati</taxon>
        <taxon>Bacillota</taxon>
        <taxon>Clostridia</taxon>
        <taxon>Lachnospirales</taxon>
        <taxon>Lachnospiraceae</taxon>
        <taxon>Blautia</taxon>
    </lineage>
</organism>
<dbReference type="InterPro" id="IPR052523">
    <property type="entry name" value="Trichothecene_AcTrans"/>
</dbReference>
<dbReference type="InterPro" id="IPR016181">
    <property type="entry name" value="Acyl_CoA_acyltransferase"/>
</dbReference>
<feature type="domain" description="N-acetyltransferase" evidence="1">
    <location>
        <begin position="28"/>
        <end position="183"/>
    </location>
</feature>
<proteinExistence type="predicted"/>
<protein>
    <recommendedName>
        <fullName evidence="1">N-acetyltransferase domain-containing protein</fullName>
    </recommendedName>
</protein>
<dbReference type="PANTHER" id="PTHR42791:SF1">
    <property type="entry name" value="N-ACETYLTRANSFERASE DOMAIN-CONTAINING PROTEIN"/>
    <property type="match status" value="1"/>
</dbReference>
<dbReference type="CDD" id="cd04301">
    <property type="entry name" value="NAT_SF"/>
    <property type="match status" value="1"/>
</dbReference>
<dbReference type="GO" id="GO:0016747">
    <property type="term" value="F:acyltransferase activity, transferring groups other than amino-acyl groups"/>
    <property type="evidence" value="ECO:0007669"/>
    <property type="project" value="InterPro"/>
</dbReference>
<evidence type="ECO:0000313" key="3">
    <source>
        <dbReference type="Proteomes" id="UP000289794"/>
    </source>
</evidence>
<gene>
    <name evidence="2" type="ORF">PMF13cell1_03149</name>
</gene>
<name>A0A4P6LZG3_9FIRM</name>
<sequence length="183" mass="20769">MTEEQISIRDRIEIPGEKYVCLTVMGNVVLRMADREETQALTEIRMEYLKDEHGELEHGTAEAIRRQLPGYFARHLGRDLHVFVAVDAQGEMAASAFLLVTERPAKPDCISGKNGTVLNVYTEPAYRRQGIAGQLMEMLLKKAEEMDLSYVNLKATKEGYGLYKKLGFEDGEAIYTDMRYRIG</sequence>
<accession>A0A4P6LZG3</accession>